<dbReference type="CDD" id="cd02440">
    <property type="entry name" value="AdoMet_MTases"/>
    <property type="match status" value="1"/>
</dbReference>
<dbReference type="EMBL" id="CAICTM010000225">
    <property type="protein sequence ID" value="CAB9505294.1"/>
    <property type="molecule type" value="Genomic_DNA"/>
</dbReference>
<dbReference type="Pfam" id="PF13649">
    <property type="entry name" value="Methyltransf_25"/>
    <property type="match status" value="1"/>
</dbReference>
<sequence length="259" mass="28290">METLNKLPSVKSQYEDAAYSRYVQSRANASLYNEYIDYSFFQEMNGVIESRKADDGSIAVLDLGCGNAVLGRKLLKLNLSAELHVTGIDQSTSMLKEASRLCQEDGLSSQLTLIEGSVTRLPQSLAAASFDVVMSGFVIVHMETETMLQDFFVQVAKSLKSGGRTLHINPVVIAEEEVTPPEGSAHLAQLPILHDETGQVEHTIELYDHFWSTKTMIAAARAAGLVDVSITTAKIDPKSSTWTEETLPVTAILLSARKP</sequence>
<comment type="caution">
    <text evidence="4">The sequence shown here is derived from an EMBL/GenBank/DDBJ whole genome shotgun (WGS) entry which is preliminary data.</text>
</comment>
<dbReference type="Gene3D" id="3.40.50.150">
    <property type="entry name" value="Vaccinia Virus protein VP39"/>
    <property type="match status" value="1"/>
</dbReference>
<evidence type="ECO:0000259" key="3">
    <source>
        <dbReference type="Pfam" id="PF13649"/>
    </source>
</evidence>
<dbReference type="SUPFAM" id="SSF53335">
    <property type="entry name" value="S-adenosyl-L-methionine-dependent methyltransferases"/>
    <property type="match status" value="1"/>
</dbReference>
<evidence type="ECO:0000256" key="2">
    <source>
        <dbReference type="ARBA" id="ARBA00022679"/>
    </source>
</evidence>
<keyword evidence="2" id="KW-0808">Transferase</keyword>
<dbReference type="PANTHER" id="PTHR43861">
    <property type="entry name" value="TRANS-ACONITATE 2-METHYLTRANSFERASE-RELATED"/>
    <property type="match status" value="1"/>
</dbReference>
<feature type="domain" description="Methyltransferase" evidence="3">
    <location>
        <begin position="60"/>
        <end position="163"/>
    </location>
</feature>
<organism evidence="4 5">
    <name type="scientific">Seminavis robusta</name>
    <dbReference type="NCBI Taxonomy" id="568900"/>
    <lineage>
        <taxon>Eukaryota</taxon>
        <taxon>Sar</taxon>
        <taxon>Stramenopiles</taxon>
        <taxon>Ochrophyta</taxon>
        <taxon>Bacillariophyta</taxon>
        <taxon>Bacillariophyceae</taxon>
        <taxon>Bacillariophycidae</taxon>
        <taxon>Naviculales</taxon>
        <taxon>Naviculaceae</taxon>
        <taxon>Seminavis</taxon>
    </lineage>
</organism>
<evidence type="ECO:0000256" key="1">
    <source>
        <dbReference type="ARBA" id="ARBA00022603"/>
    </source>
</evidence>
<name>A0A9N8DST6_9STRA</name>
<evidence type="ECO:0000313" key="5">
    <source>
        <dbReference type="Proteomes" id="UP001153069"/>
    </source>
</evidence>
<dbReference type="InterPro" id="IPR029063">
    <property type="entry name" value="SAM-dependent_MTases_sf"/>
</dbReference>
<dbReference type="GO" id="GO:0008168">
    <property type="term" value="F:methyltransferase activity"/>
    <property type="evidence" value="ECO:0007669"/>
    <property type="project" value="UniProtKB-KW"/>
</dbReference>
<dbReference type="GO" id="GO:0032259">
    <property type="term" value="P:methylation"/>
    <property type="evidence" value="ECO:0007669"/>
    <property type="project" value="UniProtKB-KW"/>
</dbReference>
<dbReference type="Proteomes" id="UP001153069">
    <property type="component" value="Unassembled WGS sequence"/>
</dbReference>
<keyword evidence="5" id="KW-1185">Reference proteome</keyword>
<reference evidence="4" key="1">
    <citation type="submission" date="2020-06" db="EMBL/GenBank/DDBJ databases">
        <authorList>
            <consortium name="Plant Systems Biology data submission"/>
        </authorList>
    </citation>
    <scope>NUCLEOTIDE SEQUENCE</scope>
    <source>
        <strain evidence="4">D6</strain>
    </source>
</reference>
<accession>A0A9N8DST6</accession>
<proteinExistence type="predicted"/>
<protein>
    <recommendedName>
        <fullName evidence="3">Methyltransferase domain-containing protein</fullName>
    </recommendedName>
</protein>
<dbReference type="PANTHER" id="PTHR43861:SF1">
    <property type="entry name" value="TRANS-ACONITATE 2-METHYLTRANSFERASE"/>
    <property type="match status" value="1"/>
</dbReference>
<dbReference type="AlphaFoldDB" id="A0A9N8DST6"/>
<gene>
    <name evidence="4" type="ORF">SEMRO_226_G092110.1</name>
</gene>
<dbReference type="InterPro" id="IPR041698">
    <property type="entry name" value="Methyltransf_25"/>
</dbReference>
<evidence type="ECO:0000313" key="4">
    <source>
        <dbReference type="EMBL" id="CAB9505294.1"/>
    </source>
</evidence>
<dbReference type="OrthoDB" id="540004at2759"/>
<keyword evidence="1" id="KW-0489">Methyltransferase</keyword>